<dbReference type="PROSITE" id="PS51328">
    <property type="entry name" value="L_LECTIN_LIKE"/>
    <property type="match status" value="1"/>
</dbReference>
<name>A0A7R8ZS61_9CRUS</name>
<evidence type="ECO:0000313" key="8">
    <source>
        <dbReference type="EMBL" id="CAD7229689.1"/>
    </source>
</evidence>
<dbReference type="FunFam" id="2.60.120.200:FF:000028">
    <property type="entry name" value="Blast:Protein ERGIC-53"/>
    <property type="match status" value="1"/>
</dbReference>
<evidence type="ECO:0000256" key="5">
    <source>
        <dbReference type="ARBA" id="ARBA00022989"/>
    </source>
</evidence>
<dbReference type="SUPFAM" id="SSF49899">
    <property type="entry name" value="Concanavalin A-like lectins/glucanases"/>
    <property type="match status" value="1"/>
</dbReference>
<dbReference type="InterPro" id="IPR051136">
    <property type="entry name" value="Intracellular_Lectin-GPT"/>
</dbReference>
<keyword evidence="2" id="KW-0812">Transmembrane</keyword>
<keyword evidence="6" id="KW-0472">Membrane</keyword>
<dbReference type="GO" id="GO:0006888">
    <property type="term" value="P:endoplasmic reticulum to Golgi vesicle-mediated transport"/>
    <property type="evidence" value="ECO:0007669"/>
    <property type="project" value="TreeGrafter"/>
</dbReference>
<dbReference type="PANTHER" id="PTHR12223:SF28">
    <property type="entry name" value="LECTIN, MANNOSE BINDING 1 LIKE"/>
    <property type="match status" value="1"/>
</dbReference>
<dbReference type="GO" id="GO:0005789">
    <property type="term" value="C:endoplasmic reticulum membrane"/>
    <property type="evidence" value="ECO:0007669"/>
    <property type="project" value="TreeGrafter"/>
</dbReference>
<dbReference type="CDD" id="cd06902">
    <property type="entry name" value="lectin_ERGIC-53_ERGL"/>
    <property type="match status" value="1"/>
</dbReference>
<reference evidence="8" key="1">
    <citation type="submission" date="2020-11" db="EMBL/GenBank/DDBJ databases">
        <authorList>
            <person name="Tran Van P."/>
        </authorList>
    </citation>
    <scope>NUCLEOTIDE SEQUENCE</scope>
</reference>
<evidence type="ECO:0000256" key="3">
    <source>
        <dbReference type="ARBA" id="ARBA00022729"/>
    </source>
</evidence>
<dbReference type="GO" id="GO:0005537">
    <property type="term" value="F:D-mannose binding"/>
    <property type="evidence" value="ECO:0007669"/>
    <property type="project" value="TreeGrafter"/>
</dbReference>
<evidence type="ECO:0000256" key="2">
    <source>
        <dbReference type="ARBA" id="ARBA00022692"/>
    </source>
</evidence>
<dbReference type="EMBL" id="OB662225">
    <property type="protein sequence ID" value="CAD7229689.1"/>
    <property type="molecule type" value="Genomic_DNA"/>
</dbReference>
<protein>
    <submittedName>
        <fullName evidence="8">Uncharacterized protein</fullName>
    </submittedName>
</protein>
<keyword evidence="4" id="KW-0430">Lectin</keyword>
<keyword evidence="3" id="KW-0732">Signal</keyword>
<evidence type="ECO:0000256" key="7">
    <source>
        <dbReference type="ARBA" id="ARBA00023157"/>
    </source>
</evidence>
<dbReference type="InterPro" id="IPR013320">
    <property type="entry name" value="ConA-like_dom_sf"/>
</dbReference>
<sequence length="457" mass="50924">MATDRSPLIPLLLCALSLVTLGEPPRQNTNTPQKRFEYKFSFKGPYLAQKDNSVPFFEYFGNAIASEESVRITPSLKSQRGSIWTKNQASFANWEVELVFRVTGRGRVGADGLAFWFVENKGVDGPVFGAPDYWKGLGVFFDSFDNDNKKNNPYIMGIVNDGTFAYNHAGDGKDQQLGGCMRDYRNKPFPVRAKIQFYQGVLTVWFNNGVTNDERAYELCFRHEAVHLPPAGYFGISAATGGLADDHDVLKFLTYSLYSPDQVRDEDDWFEEETTRELRQIFAGQSEMFGVLRRVQNRIEELAAKTERAIASGAYGGGQPVSPGGTQQGVPPADSIRRHEVDQILNTQRELAQLGRDVKAYVTDIHQKSATILNGVQQKQGQGQGGIMSTEISGSLAEIKAMVTSLKKDGKKSGRDSDCPTCIPPSLFFITVFLQLAIILGYHKFRESKEAQAKKFF</sequence>
<gene>
    <name evidence="8" type="ORF">CTOB1V02_LOCUS7557</name>
</gene>
<dbReference type="GO" id="GO:0030134">
    <property type="term" value="C:COPII-coated ER to Golgi transport vesicle"/>
    <property type="evidence" value="ECO:0007669"/>
    <property type="project" value="TreeGrafter"/>
</dbReference>
<keyword evidence="5" id="KW-1133">Transmembrane helix</keyword>
<evidence type="ECO:0000256" key="4">
    <source>
        <dbReference type="ARBA" id="ARBA00022734"/>
    </source>
</evidence>
<dbReference type="GO" id="GO:0000139">
    <property type="term" value="C:Golgi membrane"/>
    <property type="evidence" value="ECO:0007669"/>
    <property type="project" value="TreeGrafter"/>
</dbReference>
<dbReference type="OrthoDB" id="10265193at2759"/>
<dbReference type="AlphaFoldDB" id="A0A7R8ZS61"/>
<proteinExistence type="predicted"/>
<dbReference type="Gene3D" id="2.60.120.200">
    <property type="match status" value="1"/>
</dbReference>
<dbReference type="PANTHER" id="PTHR12223">
    <property type="entry name" value="VESICULAR MANNOSE-BINDING LECTIN"/>
    <property type="match status" value="1"/>
</dbReference>
<dbReference type="InterPro" id="IPR005052">
    <property type="entry name" value="Lectin_leg"/>
</dbReference>
<comment type="subcellular location">
    <subcellularLocation>
        <location evidence="1">Endoplasmic reticulum-Golgi intermediate compartment membrane</location>
        <topology evidence="1">Single-pass type I membrane protein</topology>
    </subcellularLocation>
</comment>
<accession>A0A7R8ZS61</accession>
<keyword evidence="7" id="KW-1015">Disulfide bond</keyword>
<dbReference type="Pfam" id="PF03388">
    <property type="entry name" value="Lectin_leg-like"/>
    <property type="match status" value="1"/>
</dbReference>
<evidence type="ECO:0000256" key="6">
    <source>
        <dbReference type="ARBA" id="ARBA00023136"/>
    </source>
</evidence>
<evidence type="ECO:0000256" key="1">
    <source>
        <dbReference type="ARBA" id="ARBA00004151"/>
    </source>
</evidence>
<organism evidence="8">
    <name type="scientific">Cyprideis torosa</name>
    <dbReference type="NCBI Taxonomy" id="163714"/>
    <lineage>
        <taxon>Eukaryota</taxon>
        <taxon>Metazoa</taxon>
        <taxon>Ecdysozoa</taxon>
        <taxon>Arthropoda</taxon>
        <taxon>Crustacea</taxon>
        <taxon>Oligostraca</taxon>
        <taxon>Ostracoda</taxon>
        <taxon>Podocopa</taxon>
        <taxon>Podocopida</taxon>
        <taxon>Cytherocopina</taxon>
        <taxon>Cytheroidea</taxon>
        <taxon>Cytherideidae</taxon>
        <taxon>Cyprideis</taxon>
    </lineage>
</organism>
<dbReference type="GO" id="GO:0033116">
    <property type="term" value="C:endoplasmic reticulum-Golgi intermediate compartment membrane"/>
    <property type="evidence" value="ECO:0007669"/>
    <property type="project" value="UniProtKB-SubCell"/>
</dbReference>